<evidence type="ECO:0000313" key="1">
    <source>
        <dbReference type="EMBL" id="KAL1262505.1"/>
    </source>
</evidence>
<reference evidence="1 2" key="1">
    <citation type="submission" date="2023-09" db="EMBL/GenBank/DDBJ databases">
        <authorList>
            <person name="Wang M."/>
        </authorList>
    </citation>
    <scope>NUCLEOTIDE SEQUENCE [LARGE SCALE GENOMIC DNA]</scope>
    <source>
        <strain evidence="1">GT-2023</strain>
        <tissue evidence="1">Liver</tissue>
    </source>
</reference>
<accession>A0ABR3MBN1</accession>
<evidence type="ECO:0008006" key="3">
    <source>
        <dbReference type="Google" id="ProtNLM"/>
    </source>
</evidence>
<dbReference type="EMBL" id="JAYMGO010000014">
    <property type="protein sequence ID" value="KAL1262505.1"/>
    <property type="molecule type" value="Genomic_DNA"/>
</dbReference>
<protein>
    <recommendedName>
        <fullName evidence="3">Secreted protein</fullName>
    </recommendedName>
</protein>
<sequence>MTVKALQLSYRSLFFAALWKAAWDINRGTVSKWWGCQHVNLADKHWSEVCWDLRGSCFGEPGLCRRRWRQEPWDKPMSLGIQAD</sequence>
<gene>
    <name evidence="1" type="ORF">QQF64_007770</name>
</gene>
<evidence type="ECO:0000313" key="2">
    <source>
        <dbReference type="Proteomes" id="UP001558613"/>
    </source>
</evidence>
<organism evidence="1 2">
    <name type="scientific">Cirrhinus molitorella</name>
    <name type="common">mud carp</name>
    <dbReference type="NCBI Taxonomy" id="172907"/>
    <lineage>
        <taxon>Eukaryota</taxon>
        <taxon>Metazoa</taxon>
        <taxon>Chordata</taxon>
        <taxon>Craniata</taxon>
        <taxon>Vertebrata</taxon>
        <taxon>Euteleostomi</taxon>
        <taxon>Actinopterygii</taxon>
        <taxon>Neopterygii</taxon>
        <taxon>Teleostei</taxon>
        <taxon>Ostariophysi</taxon>
        <taxon>Cypriniformes</taxon>
        <taxon>Cyprinidae</taxon>
        <taxon>Labeoninae</taxon>
        <taxon>Labeonini</taxon>
        <taxon>Cirrhinus</taxon>
    </lineage>
</organism>
<proteinExistence type="predicted"/>
<dbReference type="Proteomes" id="UP001558613">
    <property type="component" value="Unassembled WGS sequence"/>
</dbReference>
<comment type="caution">
    <text evidence="1">The sequence shown here is derived from an EMBL/GenBank/DDBJ whole genome shotgun (WGS) entry which is preliminary data.</text>
</comment>
<name>A0ABR3MBN1_9TELE</name>
<keyword evidence="2" id="KW-1185">Reference proteome</keyword>